<dbReference type="Gene3D" id="3.40.50.2300">
    <property type="match status" value="1"/>
</dbReference>
<gene>
    <name evidence="2" type="ORF">LCGC14_1440230</name>
</gene>
<protein>
    <recommendedName>
        <fullName evidence="1">Response regulatory domain-containing protein</fullName>
    </recommendedName>
</protein>
<accession>A0A0F9MMU7</accession>
<dbReference type="GO" id="GO:0000160">
    <property type="term" value="P:phosphorelay signal transduction system"/>
    <property type="evidence" value="ECO:0007669"/>
    <property type="project" value="InterPro"/>
</dbReference>
<feature type="domain" description="Response regulatory" evidence="1">
    <location>
        <begin position="5"/>
        <end position="133"/>
    </location>
</feature>
<dbReference type="AlphaFoldDB" id="A0A0F9MMU7"/>
<dbReference type="PANTHER" id="PTHR44520">
    <property type="entry name" value="RESPONSE REGULATOR RCP1-RELATED"/>
    <property type="match status" value="1"/>
</dbReference>
<dbReference type="InterPro" id="IPR001789">
    <property type="entry name" value="Sig_transdc_resp-reg_receiver"/>
</dbReference>
<proteinExistence type="predicted"/>
<sequence length="137" mass="15614">MKETKVLLIEDDPDHADLIIDILEAENVNKEVILMKDGREAINYLQKTYIDRGNKIQSQIYLIILDLNLPKVPGMDVLKFIKQNSKYCSIPVVILSTSSDHKTLGEAYKNGANGYITKPLIHEDFVDKITMIRNLLN</sequence>
<dbReference type="PROSITE" id="PS50110">
    <property type="entry name" value="RESPONSE_REGULATORY"/>
    <property type="match status" value="1"/>
</dbReference>
<evidence type="ECO:0000259" key="1">
    <source>
        <dbReference type="PROSITE" id="PS50110"/>
    </source>
</evidence>
<dbReference type="InterPro" id="IPR052893">
    <property type="entry name" value="TCS_response_regulator"/>
</dbReference>
<dbReference type="InterPro" id="IPR011006">
    <property type="entry name" value="CheY-like_superfamily"/>
</dbReference>
<dbReference type="Pfam" id="PF00072">
    <property type="entry name" value="Response_reg"/>
    <property type="match status" value="1"/>
</dbReference>
<name>A0A0F9MMU7_9ZZZZ</name>
<evidence type="ECO:0000313" key="2">
    <source>
        <dbReference type="EMBL" id="KKM70487.1"/>
    </source>
</evidence>
<reference evidence="2" key="1">
    <citation type="journal article" date="2015" name="Nature">
        <title>Complex archaea that bridge the gap between prokaryotes and eukaryotes.</title>
        <authorList>
            <person name="Spang A."/>
            <person name="Saw J.H."/>
            <person name="Jorgensen S.L."/>
            <person name="Zaremba-Niedzwiedzka K."/>
            <person name="Martijn J."/>
            <person name="Lind A.E."/>
            <person name="van Eijk R."/>
            <person name="Schleper C."/>
            <person name="Guy L."/>
            <person name="Ettema T.J."/>
        </authorList>
    </citation>
    <scope>NUCLEOTIDE SEQUENCE</scope>
</reference>
<comment type="caution">
    <text evidence="2">The sequence shown here is derived from an EMBL/GenBank/DDBJ whole genome shotgun (WGS) entry which is preliminary data.</text>
</comment>
<dbReference type="CDD" id="cd17557">
    <property type="entry name" value="REC_Rcp-like"/>
    <property type="match status" value="1"/>
</dbReference>
<dbReference type="SUPFAM" id="SSF52172">
    <property type="entry name" value="CheY-like"/>
    <property type="match status" value="1"/>
</dbReference>
<dbReference type="SMART" id="SM00448">
    <property type="entry name" value="REC"/>
    <property type="match status" value="1"/>
</dbReference>
<organism evidence="2">
    <name type="scientific">marine sediment metagenome</name>
    <dbReference type="NCBI Taxonomy" id="412755"/>
    <lineage>
        <taxon>unclassified sequences</taxon>
        <taxon>metagenomes</taxon>
        <taxon>ecological metagenomes</taxon>
    </lineage>
</organism>
<dbReference type="EMBL" id="LAZR01009810">
    <property type="protein sequence ID" value="KKM70487.1"/>
    <property type="molecule type" value="Genomic_DNA"/>
</dbReference>